<comment type="caution">
    <text evidence="2">The sequence shown here is derived from an EMBL/GenBank/DDBJ whole genome shotgun (WGS) entry which is preliminary data.</text>
</comment>
<feature type="coiled-coil region" evidence="1">
    <location>
        <begin position="149"/>
        <end position="239"/>
    </location>
</feature>
<name>A0A1V9Z6H8_9STRA</name>
<accession>A0A1V9Z6H8</accession>
<evidence type="ECO:0000256" key="1">
    <source>
        <dbReference type="SAM" id="Coils"/>
    </source>
</evidence>
<organism evidence="2 3">
    <name type="scientific">Thraustotheca clavata</name>
    <dbReference type="NCBI Taxonomy" id="74557"/>
    <lineage>
        <taxon>Eukaryota</taxon>
        <taxon>Sar</taxon>
        <taxon>Stramenopiles</taxon>
        <taxon>Oomycota</taxon>
        <taxon>Saprolegniomycetes</taxon>
        <taxon>Saprolegniales</taxon>
        <taxon>Achlyaceae</taxon>
        <taxon>Thraustotheca</taxon>
    </lineage>
</organism>
<gene>
    <name evidence="2" type="ORF">THRCLA_22299</name>
</gene>
<keyword evidence="3" id="KW-1185">Reference proteome</keyword>
<dbReference type="Proteomes" id="UP000243217">
    <property type="component" value="Unassembled WGS sequence"/>
</dbReference>
<dbReference type="AlphaFoldDB" id="A0A1V9Z6H8"/>
<feature type="coiled-coil region" evidence="1">
    <location>
        <begin position="44"/>
        <end position="85"/>
    </location>
</feature>
<sequence length="431" mass="50854">MKNHRSSKLIVLQEKAQFLFTQLQARDQELVQYESKVEMFLVLEEKMSAKIKELQSKVDYYEEKNRELERLRRCQLMEMSDLQKRFEMLEDSYEVQKTIQNQLQQDLVCIRGQLIEQETISAFKENTIKDIMCEIEVMQREIGTFAERTKCQNDEMKCLMEKIKDLEKADYLHTNELESVKKQLECVNSCNQELERQIQTFENKIASKIEKQSQDTYISEKLIQEKNSLEEKLRQDTSRLEQVVDWVMNRVDTSQAQNSLAIAFTLWKSFKWQGSVEYYKKKLNQLTTILPTLHSKVIQLRPSIAGLKQLVYDLSPNPAFSRAILQACKQAVEERNIAYRFAESLSCSNDKMNHFYHRQDIQKLNVTLQEELSKRDEQLEYSQEIITKLEESLQTVHSKKNVIVARLCEKLGHDKAVLTCLVCFYVGNYPF</sequence>
<dbReference type="EMBL" id="JNBS01002243">
    <property type="protein sequence ID" value="OQR93605.1"/>
    <property type="molecule type" value="Genomic_DNA"/>
</dbReference>
<reference evidence="2 3" key="1">
    <citation type="journal article" date="2014" name="Genome Biol. Evol.">
        <title>The secreted proteins of Achlya hypogyna and Thraustotheca clavata identify the ancestral oomycete secretome and reveal gene acquisitions by horizontal gene transfer.</title>
        <authorList>
            <person name="Misner I."/>
            <person name="Blouin N."/>
            <person name="Leonard G."/>
            <person name="Richards T.A."/>
            <person name="Lane C.E."/>
        </authorList>
    </citation>
    <scope>NUCLEOTIDE SEQUENCE [LARGE SCALE GENOMIC DNA]</scope>
    <source>
        <strain evidence="2 3">ATCC 34112</strain>
    </source>
</reference>
<evidence type="ECO:0000313" key="3">
    <source>
        <dbReference type="Proteomes" id="UP000243217"/>
    </source>
</evidence>
<proteinExistence type="predicted"/>
<protein>
    <submittedName>
        <fullName evidence="2">Uncharacterized protein</fullName>
    </submittedName>
</protein>
<evidence type="ECO:0000313" key="2">
    <source>
        <dbReference type="EMBL" id="OQR93605.1"/>
    </source>
</evidence>
<dbReference type="OrthoDB" id="10458413at2759"/>
<keyword evidence="1" id="KW-0175">Coiled coil</keyword>